<gene>
    <name evidence="2" type="ORF">CKY39_09620</name>
</gene>
<reference evidence="2 3" key="1">
    <citation type="submission" date="2017-09" db="EMBL/GenBank/DDBJ databases">
        <title>The diverse metabolic capabilities of V. boronicumulans make it an excellent choice for continued studies on novel biodegradation.</title>
        <authorList>
            <person name="Sun S."/>
        </authorList>
    </citation>
    <scope>NUCLEOTIDE SEQUENCE [LARGE SCALE GENOMIC DNA]</scope>
    <source>
        <strain evidence="2 3">J1</strain>
    </source>
</reference>
<proteinExistence type="predicted"/>
<dbReference type="PANTHER" id="PTHR11895:SF173">
    <property type="entry name" value="GLUTAMYL-TRNA AMIDOTRANSFERASE SUBUNIT A"/>
    <property type="match status" value="1"/>
</dbReference>
<evidence type="ECO:0000259" key="1">
    <source>
        <dbReference type="Pfam" id="PF01425"/>
    </source>
</evidence>
<dbReference type="Gene3D" id="3.90.1300.10">
    <property type="entry name" value="Amidase signature (AS) domain"/>
    <property type="match status" value="1"/>
</dbReference>
<dbReference type="InterPro" id="IPR023631">
    <property type="entry name" value="Amidase_dom"/>
</dbReference>
<dbReference type="AlphaFoldDB" id="A0A250DGI3"/>
<dbReference type="SUPFAM" id="SSF75304">
    <property type="entry name" value="Amidase signature (AS) enzymes"/>
    <property type="match status" value="1"/>
</dbReference>
<accession>A0A250DGI3</accession>
<sequence length="461" mass="49112">MTTPLYELSALQLLERYRDRALSPVEVTQAVLARIERWEPHIHATYGLDAEAALASARASEARWAQGKPQGDLDGVPVTLKENIATRGAPTPIGSAATVLAPAAADAPAAARLREAGAVIVTKTTMPDFGFLGAAPSSFHALTRNPWDLGRNTGGSSSGAGAAAAAGYGPLHLGTDIGGSVRIPASFCGVFGLKPSHGRIPVDPPAAARVIGPMTRTVADAALLMQVVTRPDARDYMSLPPNDFAWQRLERSVKGLRIGLWTETMGGWPIDAEVKEAVLAAARLFEQAGAIVEPLADWTTLDMRMGMAHFFTMRCRVDLAAMAPERAKLAAGYIHQAAEFAASLTPEDTFRAFTRMQALRAATVAATQPFDYVLSPVSPVLPFAAEAINSGSENLLKDSHFTSVFNQSEQPAASINCGHAKNGLPIGLQIAGRRFDDLGVLQMARFYESVRPAQARWPEPV</sequence>
<dbReference type="Pfam" id="PF01425">
    <property type="entry name" value="Amidase"/>
    <property type="match status" value="1"/>
</dbReference>
<evidence type="ECO:0000313" key="2">
    <source>
        <dbReference type="EMBL" id="ATA53446.1"/>
    </source>
</evidence>
<feature type="domain" description="Amidase" evidence="1">
    <location>
        <begin position="26"/>
        <end position="440"/>
    </location>
</feature>
<dbReference type="Proteomes" id="UP000217154">
    <property type="component" value="Chromosome"/>
</dbReference>
<dbReference type="KEGG" id="vbo:CKY39_09620"/>
<dbReference type="InterPro" id="IPR000120">
    <property type="entry name" value="Amidase"/>
</dbReference>
<dbReference type="GO" id="GO:0003824">
    <property type="term" value="F:catalytic activity"/>
    <property type="evidence" value="ECO:0007669"/>
    <property type="project" value="InterPro"/>
</dbReference>
<dbReference type="InterPro" id="IPR036928">
    <property type="entry name" value="AS_sf"/>
</dbReference>
<dbReference type="PANTHER" id="PTHR11895">
    <property type="entry name" value="TRANSAMIDASE"/>
    <property type="match status" value="1"/>
</dbReference>
<dbReference type="NCBIfam" id="NF005450">
    <property type="entry name" value="PRK07042.1"/>
    <property type="match status" value="1"/>
</dbReference>
<protein>
    <submittedName>
        <fullName evidence="2">Amidase</fullName>
    </submittedName>
</protein>
<dbReference type="RefSeq" id="WP_095744273.1">
    <property type="nucleotide sequence ID" value="NZ_CP023284.1"/>
</dbReference>
<organism evidence="2 3">
    <name type="scientific">Variovorax boronicumulans</name>
    <dbReference type="NCBI Taxonomy" id="436515"/>
    <lineage>
        <taxon>Bacteria</taxon>
        <taxon>Pseudomonadati</taxon>
        <taxon>Pseudomonadota</taxon>
        <taxon>Betaproteobacteria</taxon>
        <taxon>Burkholderiales</taxon>
        <taxon>Comamonadaceae</taxon>
        <taxon>Variovorax</taxon>
    </lineage>
</organism>
<dbReference type="EMBL" id="CP023284">
    <property type="protein sequence ID" value="ATA53446.1"/>
    <property type="molecule type" value="Genomic_DNA"/>
</dbReference>
<name>A0A250DGI3_9BURK</name>
<evidence type="ECO:0000313" key="3">
    <source>
        <dbReference type="Proteomes" id="UP000217154"/>
    </source>
</evidence>